<dbReference type="Proteomes" id="UP000789570">
    <property type="component" value="Unassembled WGS sequence"/>
</dbReference>
<feature type="domain" description="MULE transposase" evidence="1">
    <location>
        <begin position="197"/>
        <end position="271"/>
    </location>
</feature>
<sequence length="306" mass="35767">PTNNNNNEEEYVFRDVLGSKFEGYNSVFSPINTSIEIELGTKFHSMEITKKVFKCDLEGRYVKKHSRPILATVTSFNNEHNHEISIETVKFSTTYKNFSEEIMEQIKFYVVHGRCDAGTIRNLLQLKYPDHVFLIQDLGNAIQRIKREKGLNLGEIASLLMKLLELQANDPTWFVKLLIDNTSNWLVGIFWMSSDLFILINNYNKSRLAAQAFMQNERQESYKWLLQYYLEACEIPLLTFVTDADTAMIAAIFIIFLEIHHMQCLYHLYQNLPKNLRSCLGLSLYQEFLKDFKGIQCSYCENVFEK</sequence>
<dbReference type="EMBL" id="CAJVPQ010003389">
    <property type="protein sequence ID" value="CAG8626698.1"/>
    <property type="molecule type" value="Genomic_DNA"/>
</dbReference>
<protein>
    <submittedName>
        <fullName evidence="2">2030_t:CDS:1</fullName>
    </submittedName>
</protein>
<reference evidence="2" key="1">
    <citation type="submission" date="2021-06" db="EMBL/GenBank/DDBJ databases">
        <authorList>
            <person name="Kallberg Y."/>
            <person name="Tangrot J."/>
            <person name="Rosling A."/>
        </authorList>
    </citation>
    <scope>NUCLEOTIDE SEQUENCE</scope>
    <source>
        <strain evidence="2">UK204</strain>
    </source>
</reference>
<dbReference type="AlphaFoldDB" id="A0A9N9GUQ3"/>
<evidence type="ECO:0000259" key="1">
    <source>
        <dbReference type="Pfam" id="PF10551"/>
    </source>
</evidence>
<proteinExistence type="predicted"/>
<accession>A0A9N9GUQ3</accession>
<feature type="non-terminal residue" evidence="2">
    <location>
        <position position="306"/>
    </location>
</feature>
<comment type="caution">
    <text evidence="2">The sequence shown here is derived from an EMBL/GenBank/DDBJ whole genome shotgun (WGS) entry which is preliminary data.</text>
</comment>
<keyword evidence="3" id="KW-1185">Reference proteome</keyword>
<evidence type="ECO:0000313" key="3">
    <source>
        <dbReference type="Proteomes" id="UP000789570"/>
    </source>
</evidence>
<dbReference type="PANTHER" id="PTHR47718">
    <property type="entry name" value="OS01G0519700 PROTEIN"/>
    <property type="match status" value="1"/>
</dbReference>
<organism evidence="2 3">
    <name type="scientific">Funneliformis caledonium</name>
    <dbReference type="NCBI Taxonomy" id="1117310"/>
    <lineage>
        <taxon>Eukaryota</taxon>
        <taxon>Fungi</taxon>
        <taxon>Fungi incertae sedis</taxon>
        <taxon>Mucoromycota</taxon>
        <taxon>Glomeromycotina</taxon>
        <taxon>Glomeromycetes</taxon>
        <taxon>Glomerales</taxon>
        <taxon>Glomeraceae</taxon>
        <taxon>Funneliformis</taxon>
    </lineage>
</organism>
<dbReference type="InterPro" id="IPR018289">
    <property type="entry name" value="MULE_transposase_dom"/>
</dbReference>
<evidence type="ECO:0000313" key="2">
    <source>
        <dbReference type="EMBL" id="CAG8626698.1"/>
    </source>
</evidence>
<dbReference type="Pfam" id="PF10551">
    <property type="entry name" value="MULE"/>
    <property type="match status" value="1"/>
</dbReference>
<gene>
    <name evidence="2" type="ORF">FCALED_LOCUS9845</name>
</gene>
<dbReference type="OrthoDB" id="2363731at2759"/>
<name>A0A9N9GUQ3_9GLOM</name>